<dbReference type="Gene3D" id="3.90.640.10">
    <property type="entry name" value="Actin, Chain A, domain 4"/>
    <property type="match status" value="1"/>
</dbReference>
<dbReference type="InterPro" id="IPR043129">
    <property type="entry name" value="ATPase_NBD"/>
</dbReference>
<gene>
    <name evidence="7" type="ORF">BCR43DRAFT_493254</name>
</gene>
<keyword evidence="4" id="KW-0067">ATP-binding</keyword>
<evidence type="ECO:0000256" key="1">
    <source>
        <dbReference type="ARBA" id="ARBA00004496"/>
    </source>
</evidence>
<evidence type="ECO:0000313" key="8">
    <source>
        <dbReference type="Proteomes" id="UP000242180"/>
    </source>
</evidence>
<evidence type="ECO:0000256" key="4">
    <source>
        <dbReference type="ARBA" id="ARBA00022840"/>
    </source>
</evidence>
<dbReference type="FunFam" id="2.60.34.10:FF:000011">
    <property type="entry name" value="Heat shock protein hsp88"/>
    <property type="match status" value="1"/>
</dbReference>
<dbReference type="SUPFAM" id="SSF100920">
    <property type="entry name" value="Heat shock protein 70kD (HSP70), peptide-binding domain"/>
    <property type="match status" value="1"/>
</dbReference>
<dbReference type="FunFam" id="3.90.640.10:FF:000004">
    <property type="entry name" value="Heat shock 70 kDa protein 4"/>
    <property type="match status" value="1"/>
</dbReference>
<dbReference type="InterPro" id="IPR018181">
    <property type="entry name" value="Heat_shock_70_CS"/>
</dbReference>
<evidence type="ECO:0000313" key="7">
    <source>
        <dbReference type="EMBL" id="ORY95601.1"/>
    </source>
</evidence>
<dbReference type="EMBL" id="MCGN01000006">
    <property type="protein sequence ID" value="ORY95601.1"/>
    <property type="molecule type" value="Genomic_DNA"/>
</dbReference>
<evidence type="ECO:0000256" key="6">
    <source>
        <dbReference type="SAM" id="MobiDB-lite"/>
    </source>
</evidence>
<organism evidence="7 8">
    <name type="scientific">Syncephalastrum racemosum</name>
    <name type="common">Filamentous fungus</name>
    <dbReference type="NCBI Taxonomy" id="13706"/>
    <lineage>
        <taxon>Eukaryota</taxon>
        <taxon>Fungi</taxon>
        <taxon>Fungi incertae sedis</taxon>
        <taxon>Mucoromycota</taxon>
        <taxon>Mucoromycotina</taxon>
        <taxon>Mucoromycetes</taxon>
        <taxon>Mucorales</taxon>
        <taxon>Syncephalastraceae</taxon>
        <taxon>Syncephalastrum</taxon>
    </lineage>
</organism>
<dbReference type="SUPFAM" id="SSF53067">
    <property type="entry name" value="Actin-like ATPase domain"/>
    <property type="match status" value="2"/>
</dbReference>
<dbReference type="InParanoid" id="A0A1X2HA95"/>
<keyword evidence="8" id="KW-1185">Reference proteome</keyword>
<dbReference type="PANTHER" id="PTHR45639:SF4">
    <property type="entry name" value="HSC70CB, ISOFORM G"/>
    <property type="match status" value="1"/>
</dbReference>
<dbReference type="OMA" id="WEQSPEI"/>
<feature type="compositionally biased region" description="Basic and acidic residues" evidence="6">
    <location>
        <begin position="732"/>
        <end position="741"/>
    </location>
</feature>
<proteinExistence type="predicted"/>
<feature type="compositionally biased region" description="Basic and acidic residues" evidence="6">
    <location>
        <begin position="750"/>
        <end position="768"/>
    </location>
</feature>
<dbReference type="PROSITE" id="PS01036">
    <property type="entry name" value="HSP70_3"/>
    <property type="match status" value="1"/>
</dbReference>
<dbReference type="InterPro" id="IPR013126">
    <property type="entry name" value="Hsp_70_fam"/>
</dbReference>
<dbReference type="PANTHER" id="PTHR45639">
    <property type="entry name" value="HSC70CB, ISOFORM G-RELATED"/>
    <property type="match status" value="1"/>
</dbReference>
<dbReference type="Pfam" id="PF00012">
    <property type="entry name" value="HSP70"/>
    <property type="match status" value="1"/>
</dbReference>
<dbReference type="GO" id="GO:0005829">
    <property type="term" value="C:cytosol"/>
    <property type="evidence" value="ECO:0007669"/>
    <property type="project" value="TreeGrafter"/>
</dbReference>
<dbReference type="GO" id="GO:0005634">
    <property type="term" value="C:nucleus"/>
    <property type="evidence" value="ECO:0007669"/>
    <property type="project" value="TreeGrafter"/>
</dbReference>
<keyword evidence="5 7" id="KW-0346">Stress response</keyword>
<dbReference type="Gene3D" id="3.30.420.40">
    <property type="match status" value="2"/>
</dbReference>
<dbReference type="STRING" id="13706.A0A1X2HA95"/>
<accession>A0A1X2HA95</accession>
<dbReference type="AlphaFoldDB" id="A0A1X2HA95"/>
<dbReference type="InterPro" id="IPR029048">
    <property type="entry name" value="HSP70_C_sf"/>
</dbReference>
<reference evidence="7 8" key="1">
    <citation type="submission" date="2016-07" db="EMBL/GenBank/DDBJ databases">
        <title>Pervasive Adenine N6-methylation of Active Genes in Fungi.</title>
        <authorList>
            <consortium name="DOE Joint Genome Institute"/>
            <person name="Mondo S.J."/>
            <person name="Dannebaum R.O."/>
            <person name="Kuo R.C."/>
            <person name="Labutti K."/>
            <person name="Haridas S."/>
            <person name="Kuo A."/>
            <person name="Salamov A."/>
            <person name="Ahrendt S.R."/>
            <person name="Lipzen A."/>
            <person name="Sullivan W."/>
            <person name="Andreopoulos W.B."/>
            <person name="Clum A."/>
            <person name="Lindquist E."/>
            <person name="Daum C."/>
            <person name="Ramamoorthy G.K."/>
            <person name="Gryganskyi A."/>
            <person name="Culley D."/>
            <person name="Magnuson J.K."/>
            <person name="James T.Y."/>
            <person name="O'Malley M.A."/>
            <person name="Stajich J.E."/>
            <person name="Spatafora J.W."/>
            <person name="Visel A."/>
            <person name="Grigoriev I.V."/>
        </authorList>
    </citation>
    <scope>NUCLEOTIDE SEQUENCE [LARGE SCALE GENOMIC DNA]</scope>
    <source>
        <strain evidence="7 8">NRRL 2496</strain>
    </source>
</reference>
<dbReference type="FunFam" id="1.20.1270.10:FF:000002">
    <property type="entry name" value="Heat shock 70 kDa protein 4"/>
    <property type="match status" value="1"/>
</dbReference>
<dbReference type="SUPFAM" id="SSF100934">
    <property type="entry name" value="Heat shock protein 70kD (HSP70), C-terminal subdomain"/>
    <property type="match status" value="1"/>
</dbReference>
<dbReference type="Gene3D" id="3.30.30.30">
    <property type="match status" value="1"/>
</dbReference>
<evidence type="ECO:0000256" key="2">
    <source>
        <dbReference type="ARBA" id="ARBA00022490"/>
    </source>
</evidence>
<dbReference type="Proteomes" id="UP000242180">
    <property type="component" value="Unassembled WGS sequence"/>
</dbReference>
<comment type="subcellular location">
    <subcellularLocation>
        <location evidence="1">Cytoplasm</location>
    </subcellularLocation>
</comment>
<dbReference type="GO" id="GO:0140662">
    <property type="term" value="F:ATP-dependent protein folding chaperone"/>
    <property type="evidence" value="ECO:0007669"/>
    <property type="project" value="InterPro"/>
</dbReference>
<comment type="caution">
    <text evidence="7">The sequence shown here is derived from an EMBL/GenBank/DDBJ whole genome shotgun (WGS) entry which is preliminary data.</text>
</comment>
<evidence type="ECO:0000256" key="5">
    <source>
        <dbReference type="ARBA" id="ARBA00023016"/>
    </source>
</evidence>
<dbReference type="Gene3D" id="2.60.34.10">
    <property type="entry name" value="Substrate Binding Domain Of DNAk, Chain A, domain 1"/>
    <property type="match status" value="1"/>
</dbReference>
<dbReference type="OrthoDB" id="434160at2759"/>
<protein>
    <submittedName>
        <fullName evidence="7">Heat shock protein 70 family</fullName>
    </submittedName>
</protein>
<dbReference type="FunCoup" id="A0A1X2HA95">
    <property type="interactions" value="867"/>
</dbReference>
<dbReference type="Gene3D" id="1.20.1270.10">
    <property type="match status" value="1"/>
</dbReference>
<dbReference type="InterPro" id="IPR029047">
    <property type="entry name" value="HSP70_peptide-bd_sf"/>
</dbReference>
<dbReference type="FunFam" id="3.30.30.30:FF:000002">
    <property type="entry name" value="Heat shock 70 kDa protein 4"/>
    <property type="match status" value="1"/>
</dbReference>
<feature type="region of interest" description="Disordered" evidence="6">
    <location>
        <begin position="721"/>
        <end position="768"/>
    </location>
</feature>
<dbReference type="PRINTS" id="PR00301">
    <property type="entry name" value="HEATSHOCK70"/>
</dbReference>
<keyword evidence="3" id="KW-0547">Nucleotide-binding</keyword>
<dbReference type="FunFam" id="3.30.420.40:FF:000171">
    <property type="entry name" value="Heat shock 70 kDa protein 4"/>
    <property type="match status" value="2"/>
</dbReference>
<dbReference type="GO" id="GO:0005524">
    <property type="term" value="F:ATP binding"/>
    <property type="evidence" value="ECO:0007669"/>
    <property type="project" value="UniProtKB-KW"/>
</dbReference>
<sequence length="768" mass="85750">MSVVGFDLGNLQSVISVARNRGIDVITNEVSNRATPSLVSFGQKQRFLGESAKTQEVSNFKNTVGNMKRYAGRTYNDPEIKDFEQHLTNVQLADVDGQAGVKVNYLGEEHTFSNIQLIAMYLGKLKDTTQQEIQIPVSDCVITVPGWFTECQRRAVLQASEIAGLNCLRLVNDLTAAALGYGITKLDLPEDKPRNVVFVDVGHSDYSVAVTSFVKGQLTVRGAAYDLHFGGRDFDQVIMDHLAEEFKEKFKIDVSTNKKAQLRLRVAAEKCKKILSANPQAPVNIESIMDDKDVHTIVNRTDFEEWAAPLFDRTADVIHKALKKAGLSAEDVDAIELVGGTSRIPAIKTTFTKVLNKEISTTLNQDEAISRGAALQCAMLSPVFKVRDFRVNDICSYPIKLQWAPTPEEEETEIVVFDEKNAIPSTKILTFVRSEPFTLEAVYAAPDELPSGINPWIGQYNIKNVAAENGKPVEVKVKVRLNIHGILSVESAYTVEEKEFEEEVTNKDGEKETKKVKKTVKKADLPVVSGTTALSKELLNKYCELESQMASNDKLILATEAAKNSLEEYGYEMRDRIEGAYGEYIDPSIKDKFLSDLNAVVDWIYEEGDDQPKSVYVEKLDALKKVGAPVVERYREAEERPRAERALRATLQRLQEEAMSSDDKYAHIPAAEKQDIVDRLDRARRWLEDQLSKQEKVPKFDTPVILSRDIAAEENAVIAFATPILNKPKPQPKPEEPKPEDASADTPMSEGDKKADEPEAKKDDMDID</sequence>
<name>A0A1X2HA95_SYNRA</name>
<keyword evidence="2" id="KW-0963">Cytoplasm</keyword>
<evidence type="ECO:0000256" key="3">
    <source>
        <dbReference type="ARBA" id="ARBA00022741"/>
    </source>
</evidence>